<dbReference type="InterPro" id="IPR036514">
    <property type="entry name" value="SGNH_hydro_sf"/>
</dbReference>
<keyword evidence="2" id="KW-1185">Reference proteome</keyword>
<dbReference type="EMBL" id="JAEPQZ010000018">
    <property type="protein sequence ID" value="KAG2172020.1"/>
    <property type="molecule type" value="Genomic_DNA"/>
</dbReference>
<gene>
    <name evidence="1" type="ORF">INT43_001497</name>
</gene>
<evidence type="ECO:0000313" key="1">
    <source>
        <dbReference type="EMBL" id="KAG2172020.1"/>
    </source>
</evidence>
<dbReference type="Proteomes" id="UP000654370">
    <property type="component" value="Unassembled WGS sequence"/>
</dbReference>
<dbReference type="AlphaFoldDB" id="A0A8H7PDP5"/>
<comment type="caution">
    <text evidence="1">The sequence shown here is derived from an EMBL/GenBank/DDBJ whole genome shotgun (WGS) entry which is preliminary data.</text>
</comment>
<reference evidence="1" key="1">
    <citation type="submission" date="2020-12" db="EMBL/GenBank/DDBJ databases">
        <title>Metabolic potential, ecology and presence of endohyphal bacteria is reflected in genomic diversity of Mucoromycotina.</title>
        <authorList>
            <person name="Muszewska A."/>
            <person name="Okrasinska A."/>
            <person name="Steczkiewicz K."/>
            <person name="Drgas O."/>
            <person name="Orlowska M."/>
            <person name="Perlinska-Lenart U."/>
            <person name="Aleksandrzak-Piekarczyk T."/>
            <person name="Szatraj K."/>
            <person name="Zielenkiewicz U."/>
            <person name="Pilsyk S."/>
            <person name="Malc E."/>
            <person name="Mieczkowski P."/>
            <person name="Kruszewska J.S."/>
            <person name="Biernat P."/>
            <person name="Pawlowska J."/>
        </authorList>
    </citation>
    <scope>NUCLEOTIDE SEQUENCE</scope>
    <source>
        <strain evidence="1">WA0000067209</strain>
    </source>
</reference>
<proteinExistence type="predicted"/>
<organism evidence="1 2">
    <name type="scientific">Mortierella isabellina</name>
    <name type="common">Filamentous fungus</name>
    <name type="synonym">Umbelopsis isabellina</name>
    <dbReference type="NCBI Taxonomy" id="91625"/>
    <lineage>
        <taxon>Eukaryota</taxon>
        <taxon>Fungi</taxon>
        <taxon>Fungi incertae sedis</taxon>
        <taxon>Mucoromycota</taxon>
        <taxon>Mucoromycotina</taxon>
        <taxon>Umbelopsidomycetes</taxon>
        <taxon>Umbelopsidales</taxon>
        <taxon>Umbelopsidaceae</taxon>
        <taxon>Umbelopsis</taxon>
    </lineage>
</organism>
<dbReference type="Gene3D" id="3.40.50.1110">
    <property type="entry name" value="SGNH hydrolase"/>
    <property type="match status" value="1"/>
</dbReference>
<accession>A0A8H7PDP5</accession>
<sequence>MMAARGSQARALALITIVIVLLVYSLSRNSVYLKSNPVNQPIAEHSTPLPAEEMEYRTACDAIKFETFRDDRSIWDGQSHKSLFVARDGTFTLTELDLTTRDSVCVIVLLPQTPALSPHIASSSLSASDSILTYAISESIKYNIELQQHSRYTNLYYGPAYFPHPDVYHLMHTIEHRSYFWLEPSRHPYKPINFESSNRVHVTDSKQDIPKLPYCDPINTHKLNGRWIEKAKYQAMYPFDFYGMFDDVQEDHALHGHLFVPDWCRLEYTSIGQGARCLDNKIVHVWGDGHIRRNLKAIASADNWCEATGKGGCTCNDDEEHMKSFTWATEPLTPLTLNQTWQVDTKFHMVPAGKISNTDWPARFAEWTDQLPPADVVVFSVGNEDIASMHVKPQEFKTALESFATALRAAYPTQRIVIRTPRQFAGAVLQGTSWSAGRSQLFAQLVLDQFQSASNMVFWDIAKLGVADRSCLPASNQNYAHRQLVSIENLLFWNAVCHKA</sequence>
<evidence type="ECO:0000313" key="2">
    <source>
        <dbReference type="Proteomes" id="UP000654370"/>
    </source>
</evidence>
<dbReference type="SUPFAM" id="SSF52266">
    <property type="entry name" value="SGNH hydrolase"/>
    <property type="match status" value="1"/>
</dbReference>
<name>A0A8H7PDP5_MORIS</name>
<dbReference type="OrthoDB" id="2244377at2759"/>
<protein>
    <submittedName>
        <fullName evidence="1">Uncharacterized protein</fullName>
    </submittedName>
</protein>